<evidence type="ECO:0000313" key="3">
    <source>
        <dbReference type="Proteomes" id="UP001142393"/>
    </source>
</evidence>
<name>A0A9W8P7K1_9AGAR</name>
<feature type="chain" id="PRO_5040871973" evidence="1">
    <location>
        <begin position="25"/>
        <end position="160"/>
    </location>
</feature>
<dbReference type="Proteomes" id="UP001142393">
    <property type="component" value="Unassembled WGS sequence"/>
</dbReference>
<keyword evidence="3" id="KW-1185">Reference proteome</keyword>
<keyword evidence="1" id="KW-0732">Signal</keyword>
<evidence type="ECO:0000256" key="1">
    <source>
        <dbReference type="SAM" id="SignalP"/>
    </source>
</evidence>
<evidence type="ECO:0000313" key="2">
    <source>
        <dbReference type="EMBL" id="KAJ3748564.1"/>
    </source>
</evidence>
<dbReference type="EMBL" id="JANVFU010000002">
    <property type="protein sequence ID" value="KAJ3748564.1"/>
    <property type="molecule type" value="Genomic_DNA"/>
</dbReference>
<gene>
    <name evidence="2" type="ORF">DFH05DRAFT_1473188</name>
</gene>
<feature type="signal peptide" evidence="1">
    <location>
        <begin position="1"/>
        <end position="24"/>
    </location>
</feature>
<dbReference type="AlphaFoldDB" id="A0A9W8P7K1"/>
<protein>
    <submittedName>
        <fullName evidence="2">Uncharacterized protein</fullName>
    </submittedName>
</protein>
<proteinExistence type="predicted"/>
<reference evidence="2 3" key="1">
    <citation type="journal article" date="2023" name="Proc. Natl. Acad. Sci. U.S.A.">
        <title>A global phylogenomic analysis of the shiitake genus Lentinula.</title>
        <authorList>
            <person name="Sierra-Patev S."/>
            <person name="Min B."/>
            <person name="Naranjo-Ortiz M."/>
            <person name="Looney B."/>
            <person name="Konkel Z."/>
            <person name="Slot J.C."/>
            <person name="Sakamoto Y."/>
            <person name="Steenwyk J.L."/>
            <person name="Rokas A."/>
            <person name="Carro J."/>
            <person name="Camarero S."/>
            <person name="Ferreira P."/>
            <person name="Molpeceres G."/>
            <person name="Ruiz-Duenas F.J."/>
            <person name="Serrano A."/>
            <person name="Henrissat B."/>
            <person name="Drula E."/>
            <person name="Hughes K.W."/>
            <person name="Mata J.L."/>
            <person name="Ishikawa N.K."/>
            <person name="Vargas-Isla R."/>
            <person name="Ushijima S."/>
            <person name="Smith C.A."/>
            <person name="Donoghue J."/>
            <person name="Ahrendt S."/>
            <person name="Andreopoulos W."/>
            <person name="He G."/>
            <person name="LaButti K."/>
            <person name="Lipzen A."/>
            <person name="Ng V."/>
            <person name="Riley R."/>
            <person name="Sandor L."/>
            <person name="Barry K."/>
            <person name="Martinez A.T."/>
            <person name="Xiao Y."/>
            <person name="Gibbons J.G."/>
            <person name="Terashima K."/>
            <person name="Grigoriev I.V."/>
            <person name="Hibbett D."/>
        </authorList>
    </citation>
    <scope>NUCLEOTIDE SEQUENCE [LARGE SCALE GENOMIC DNA]</scope>
    <source>
        <strain evidence="2 3">TFB7810</strain>
    </source>
</reference>
<accession>A0A9W8P7K1</accession>
<comment type="caution">
    <text evidence="2">The sequence shown here is derived from an EMBL/GenBank/DDBJ whole genome shotgun (WGS) entry which is preliminary data.</text>
</comment>
<organism evidence="2 3">
    <name type="scientific">Lentinula detonsa</name>
    <dbReference type="NCBI Taxonomy" id="2804962"/>
    <lineage>
        <taxon>Eukaryota</taxon>
        <taxon>Fungi</taxon>
        <taxon>Dikarya</taxon>
        <taxon>Basidiomycota</taxon>
        <taxon>Agaricomycotina</taxon>
        <taxon>Agaricomycetes</taxon>
        <taxon>Agaricomycetidae</taxon>
        <taxon>Agaricales</taxon>
        <taxon>Marasmiineae</taxon>
        <taxon>Omphalotaceae</taxon>
        <taxon>Lentinula</taxon>
    </lineage>
</organism>
<sequence length="160" mass="17969">MLSLTRLLPALHLLVSILAVTVTAAPTVPESGVQVVSFMLAQELKPLAPQKYDEPWTSPSELDVGIQIGTGAYYASRNPSGMIRIMPGLDSTKGLVIGRVKMGEQQKQIYWNHFSRFEYSSKSQFLEEILGSIKEFDFEQNNVEKSFQKSMVEKVKQLQM</sequence>